<evidence type="ECO:0008006" key="3">
    <source>
        <dbReference type="Google" id="ProtNLM"/>
    </source>
</evidence>
<reference evidence="1 2" key="1">
    <citation type="submission" date="2022-11" db="EMBL/GenBank/DDBJ databases">
        <title>Minimal conservation of predation-associated metabolite biosynthetic gene clusters underscores biosynthetic potential of Myxococcota including descriptions for ten novel species: Archangium lansinium sp. nov., Myxococcus landrumus sp. nov., Nannocystis bai.</title>
        <authorList>
            <person name="Ahearne A."/>
            <person name="Stevens C."/>
            <person name="Dowd S."/>
        </authorList>
    </citation>
    <scope>NUCLEOTIDE SEQUENCE [LARGE SCALE GENOMIC DNA]</scope>
    <source>
        <strain evidence="1 2">NCELM</strain>
    </source>
</reference>
<dbReference type="Pfam" id="PF19702">
    <property type="entry name" value="DUF6200"/>
    <property type="match status" value="1"/>
</dbReference>
<name>A0ABT5BSD4_9BACT</name>
<dbReference type="RefSeq" id="WP_267686268.1">
    <property type="nucleotide sequence ID" value="NZ_JAQNDN010000028.1"/>
</dbReference>
<dbReference type="InterPro" id="IPR045680">
    <property type="entry name" value="DUF6200"/>
</dbReference>
<dbReference type="EMBL" id="JAQNDN010000028">
    <property type="protein sequence ID" value="MDC0675892.1"/>
    <property type="molecule type" value="Genomic_DNA"/>
</dbReference>
<keyword evidence="2" id="KW-1185">Reference proteome</keyword>
<protein>
    <recommendedName>
        <fullName evidence="3">Transposase</fullName>
    </recommendedName>
</protein>
<organism evidence="1 2">
    <name type="scientific">Nannocystis radixulma</name>
    <dbReference type="NCBI Taxonomy" id="2995305"/>
    <lineage>
        <taxon>Bacteria</taxon>
        <taxon>Pseudomonadati</taxon>
        <taxon>Myxococcota</taxon>
        <taxon>Polyangia</taxon>
        <taxon>Nannocystales</taxon>
        <taxon>Nannocystaceae</taxon>
        <taxon>Nannocystis</taxon>
    </lineage>
</organism>
<dbReference type="Proteomes" id="UP001217838">
    <property type="component" value="Unassembled WGS sequence"/>
</dbReference>
<comment type="caution">
    <text evidence="1">The sequence shown here is derived from an EMBL/GenBank/DDBJ whole genome shotgun (WGS) entry which is preliminary data.</text>
</comment>
<accession>A0ABT5BSD4</accession>
<proteinExistence type="predicted"/>
<gene>
    <name evidence="1" type="ORF">POL58_49640</name>
</gene>
<sequence length="71" mass="8128">MNDLIFIDLGRHKRRLIEQLKDGRGRLMDEVEHALADVRAGLTPYESGKRYVPIVLIYRLPKKRAKGGLLG</sequence>
<evidence type="ECO:0000313" key="1">
    <source>
        <dbReference type="EMBL" id="MDC0675892.1"/>
    </source>
</evidence>
<evidence type="ECO:0000313" key="2">
    <source>
        <dbReference type="Proteomes" id="UP001217838"/>
    </source>
</evidence>